<organism evidence="16 17">
    <name type="scientific">Aeribacillus alveayuensis</name>
    <dbReference type="NCBI Taxonomy" id="279215"/>
    <lineage>
        <taxon>Bacteria</taxon>
        <taxon>Bacillati</taxon>
        <taxon>Bacillota</taxon>
        <taxon>Bacilli</taxon>
        <taxon>Bacillales</taxon>
        <taxon>Bacillaceae</taxon>
        <taxon>Aeribacillus</taxon>
    </lineage>
</organism>
<evidence type="ECO:0000256" key="9">
    <source>
        <dbReference type="ARBA" id="ARBA00022840"/>
    </source>
</evidence>
<dbReference type="GO" id="GO:0016301">
    <property type="term" value="F:kinase activity"/>
    <property type="evidence" value="ECO:0007669"/>
    <property type="project" value="UniProtKB-KW"/>
</dbReference>
<feature type="transmembrane region" description="Helical" evidence="13">
    <location>
        <begin position="105"/>
        <end position="127"/>
    </location>
</feature>
<feature type="domain" description="HAMP" evidence="15">
    <location>
        <begin position="129"/>
        <end position="181"/>
    </location>
</feature>
<keyword evidence="8 16" id="KW-0418">Kinase</keyword>
<dbReference type="Gene3D" id="6.10.340.10">
    <property type="match status" value="1"/>
</dbReference>
<dbReference type="Gene3D" id="3.30.565.10">
    <property type="entry name" value="Histidine kinase-like ATPase, C-terminal domain"/>
    <property type="match status" value="1"/>
</dbReference>
<dbReference type="InterPro" id="IPR003594">
    <property type="entry name" value="HATPase_dom"/>
</dbReference>
<comment type="caution">
    <text evidence="16">The sequence shown here is derived from an EMBL/GenBank/DDBJ whole genome shotgun (WGS) entry which is preliminary data.</text>
</comment>
<gene>
    <name evidence="16" type="ORF">J2S06_001445</name>
</gene>
<dbReference type="Pfam" id="PF00672">
    <property type="entry name" value="HAMP"/>
    <property type="match status" value="1"/>
</dbReference>
<feature type="domain" description="Histidine kinase" evidence="14">
    <location>
        <begin position="189"/>
        <end position="404"/>
    </location>
</feature>
<dbReference type="InterPro" id="IPR003661">
    <property type="entry name" value="HisK_dim/P_dom"/>
</dbReference>
<evidence type="ECO:0000256" key="3">
    <source>
        <dbReference type="ARBA" id="ARBA00012438"/>
    </source>
</evidence>
<protein>
    <recommendedName>
        <fullName evidence="3">histidine kinase</fullName>
        <ecNumber evidence="3">2.7.13.3</ecNumber>
    </recommendedName>
</protein>
<evidence type="ECO:0000259" key="15">
    <source>
        <dbReference type="PROSITE" id="PS50885"/>
    </source>
</evidence>
<dbReference type="RefSeq" id="WP_419151834.1">
    <property type="nucleotide sequence ID" value="NZ_JAUSTR010000004.1"/>
</dbReference>
<dbReference type="EC" id="2.7.13.3" evidence="3"/>
<dbReference type="InterPro" id="IPR003660">
    <property type="entry name" value="HAMP_dom"/>
</dbReference>
<dbReference type="PANTHER" id="PTHR45453:SF1">
    <property type="entry name" value="PHOSPHATE REGULON SENSOR PROTEIN PHOR"/>
    <property type="match status" value="1"/>
</dbReference>
<evidence type="ECO:0000256" key="11">
    <source>
        <dbReference type="ARBA" id="ARBA00023136"/>
    </source>
</evidence>
<evidence type="ECO:0000256" key="1">
    <source>
        <dbReference type="ARBA" id="ARBA00000085"/>
    </source>
</evidence>
<dbReference type="InterPro" id="IPR050351">
    <property type="entry name" value="BphY/WalK/GraS-like"/>
</dbReference>
<evidence type="ECO:0000256" key="6">
    <source>
        <dbReference type="ARBA" id="ARBA00022679"/>
    </source>
</evidence>
<dbReference type="InterPro" id="IPR004358">
    <property type="entry name" value="Sig_transdc_His_kin-like_C"/>
</dbReference>
<reference evidence="16 17" key="1">
    <citation type="submission" date="2023-07" db="EMBL/GenBank/DDBJ databases">
        <title>Genomic Encyclopedia of Type Strains, Phase IV (KMG-IV): sequencing the most valuable type-strain genomes for metagenomic binning, comparative biology and taxonomic classification.</title>
        <authorList>
            <person name="Goeker M."/>
        </authorList>
    </citation>
    <scope>NUCLEOTIDE SEQUENCE [LARGE SCALE GENOMIC DNA]</scope>
    <source>
        <strain evidence="16 17">DSM 19092</strain>
    </source>
</reference>
<sequence>MEKNFDPITIKHVALMESEAETKVVITDQQFQVIKASNNVNSEMKRLIEKGKTLYFSHKGILVESRWKTESYLAAASPIQIDGKIKGYVFMFLNTKSIREMIQSLTMQFVIVSIIGLVISIITIYFLSQFITEPLRQMKKVTEKLSKGKSELWLDIYRKDELGDLARSIQSLSDDLERLKKERIEFLSSISHELRTPLTYIKGYADLLNRPNLSQKEREEFVAIIQEEAARVTRLVKDLFDLAKMDQNEFLIEKEQVPLCEYLQELIAKFKPAYEEKRMSLYLSCEQNIFVSIDPLRFGQVINNFLDNALKYSPSHTEVSVSALKEENRVIIKISDQGYGIPNSELPFIWDRLYRVDKSRSRSTGGSGIGLTIAKEIIERHGGKVEVESKLGKGTTFTIFLQGE</sequence>
<keyword evidence="12" id="KW-0175">Coiled coil</keyword>
<keyword evidence="7" id="KW-0547">Nucleotide-binding</keyword>
<evidence type="ECO:0000313" key="16">
    <source>
        <dbReference type="EMBL" id="MDQ0162368.1"/>
    </source>
</evidence>
<evidence type="ECO:0000256" key="2">
    <source>
        <dbReference type="ARBA" id="ARBA00004651"/>
    </source>
</evidence>
<keyword evidence="13" id="KW-0812">Transmembrane</keyword>
<dbReference type="EMBL" id="JAUSTR010000004">
    <property type="protein sequence ID" value="MDQ0162368.1"/>
    <property type="molecule type" value="Genomic_DNA"/>
</dbReference>
<dbReference type="SUPFAM" id="SSF47384">
    <property type="entry name" value="Homodimeric domain of signal transducing histidine kinase"/>
    <property type="match status" value="1"/>
</dbReference>
<dbReference type="Pfam" id="PF00512">
    <property type="entry name" value="HisKA"/>
    <property type="match status" value="1"/>
</dbReference>
<keyword evidence="13" id="KW-1133">Transmembrane helix</keyword>
<keyword evidence="5" id="KW-0597">Phosphoprotein</keyword>
<feature type="coiled-coil region" evidence="12">
    <location>
        <begin position="162"/>
        <end position="189"/>
    </location>
</feature>
<dbReference type="CDD" id="cd00075">
    <property type="entry name" value="HATPase"/>
    <property type="match status" value="1"/>
</dbReference>
<evidence type="ECO:0000313" key="17">
    <source>
        <dbReference type="Proteomes" id="UP001225646"/>
    </source>
</evidence>
<accession>A0ABT9VN17</accession>
<dbReference type="SMART" id="SM00304">
    <property type="entry name" value="HAMP"/>
    <property type="match status" value="1"/>
</dbReference>
<evidence type="ECO:0000256" key="12">
    <source>
        <dbReference type="SAM" id="Coils"/>
    </source>
</evidence>
<dbReference type="PROSITE" id="PS50109">
    <property type="entry name" value="HIS_KIN"/>
    <property type="match status" value="1"/>
</dbReference>
<dbReference type="SMART" id="SM00387">
    <property type="entry name" value="HATPase_c"/>
    <property type="match status" value="1"/>
</dbReference>
<dbReference type="Pfam" id="PF02518">
    <property type="entry name" value="HATPase_c"/>
    <property type="match status" value="1"/>
</dbReference>
<evidence type="ECO:0000256" key="4">
    <source>
        <dbReference type="ARBA" id="ARBA00022475"/>
    </source>
</evidence>
<keyword evidence="17" id="KW-1185">Reference proteome</keyword>
<evidence type="ECO:0000256" key="5">
    <source>
        <dbReference type="ARBA" id="ARBA00022553"/>
    </source>
</evidence>
<dbReference type="InterPro" id="IPR005467">
    <property type="entry name" value="His_kinase_dom"/>
</dbReference>
<dbReference type="CDD" id="cd06225">
    <property type="entry name" value="HAMP"/>
    <property type="match status" value="1"/>
</dbReference>
<dbReference type="SUPFAM" id="SSF55874">
    <property type="entry name" value="ATPase domain of HSP90 chaperone/DNA topoisomerase II/histidine kinase"/>
    <property type="match status" value="1"/>
</dbReference>
<evidence type="ECO:0000259" key="14">
    <source>
        <dbReference type="PROSITE" id="PS50109"/>
    </source>
</evidence>
<dbReference type="InterPro" id="IPR036097">
    <property type="entry name" value="HisK_dim/P_sf"/>
</dbReference>
<dbReference type="PRINTS" id="PR00344">
    <property type="entry name" value="BCTRLSENSOR"/>
</dbReference>
<dbReference type="Gene3D" id="1.10.287.130">
    <property type="match status" value="1"/>
</dbReference>
<keyword evidence="9" id="KW-0067">ATP-binding</keyword>
<evidence type="ECO:0000256" key="13">
    <source>
        <dbReference type="SAM" id="Phobius"/>
    </source>
</evidence>
<keyword evidence="6" id="KW-0808">Transferase</keyword>
<name>A0ABT9VN17_9BACI</name>
<keyword evidence="11 13" id="KW-0472">Membrane</keyword>
<keyword evidence="10" id="KW-0902">Two-component regulatory system</keyword>
<dbReference type="PANTHER" id="PTHR45453">
    <property type="entry name" value="PHOSPHATE REGULON SENSOR PROTEIN PHOR"/>
    <property type="match status" value="1"/>
</dbReference>
<evidence type="ECO:0000256" key="10">
    <source>
        <dbReference type="ARBA" id="ARBA00023012"/>
    </source>
</evidence>
<dbReference type="CDD" id="cd00082">
    <property type="entry name" value="HisKA"/>
    <property type="match status" value="1"/>
</dbReference>
<dbReference type="SUPFAM" id="SSF158472">
    <property type="entry name" value="HAMP domain-like"/>
    <property type="match status" value="1"/>
</dbReference>
<dbReference type="SMART" id="SM00388">
    <property type="entry name" value="HisKA"/>
    <property type="match status" value="1"/>
</dbReference>
<dbReference type="InterPro" id="IPR036890">
    <property type="entry name" value="HATPase_C_sf"/>
</dbReference>
<comment type="catalytic activity">
    <reaction evidence="1">
        <text>ATP + protein L-histidine = ADP + protein N-phospho-L-histidine.</text>
        <dbReference type="EC" id="2.7.13.3"/>
    </reaction>
</comment>
<dbReference type="Proteomes" id="UP001225646">
    <property type="component" value="Unassembled WGS sequence"/>
</dbReference>
<keyword evidence="4" id="KW-1003">Cell membrane</keyword>
<dbReference type="PROSITE" id="PS50885">
    <property type="entry name" value="HAMP"/>
    <property type="match status" value="1"/>
</dbReference>
<comment type="subcellular location">
    <subcellularLocation>
        <location evidence="2">Cell membrane</location>
        <topology evidence="2">Multi-pass membrane protein</topology>
    </subcellularLocation>
</comment>
<evidence type="ECO:0000256" key="8">
    <source>
        <dbReference type="ARBA" id="ARBA00022777"/>
    </source>
</evidence>
<evidence type="ECO:0000256" key="7">
    <source>
        <dbReference type="ARBA" id="ARBA00022741"/>
    </source>
</evidence>
<proteinExistence type="predicted"/>